<feature type="transmembrane region" description="Helical" evidence="1">
    <location>
        <begin position="12"/>
        <end position="32"/>
    </location>
</feature>
<dbReference type="OrthoDB" id="45313at2759"/>
<keyword evidence="1" id="KW-0812">Transmembrane</keyword>
<dbReference type="PANTHER" id="PTHR35270">
    <property type="entry name" value="FUSELESS, ISOFORM A"/>
    <property type="match status" value="1"/>
</dbReference>
<evidence type="ECO:0000256" key="1">
    <source>
        <dbReference type="SAM" id="Phobius"/>
    </source>
</evidence>
<name>A0A1Z5KHE4_FISSO</name>
<gene>
    <name evidence="2" type="ORF">FisN_1Hh407</name>
</gene>
<feature type="transmembrane region" description="Helical" evidence="1">
    <location>
        <begin position="86"/>
        <end position="106"/>
    </location>
</feature>
<dbReference type="AlphaFoldDB" id="A0A1Z5KHE4"/>
<dbReference type="InterPro" id="IPR032751">
    <property type="entry name" value="Fuseless"/>
</dbReference>
<organism evidence="2 3">
    <name type="scientific">Fistulifera solaris</name>
    <name type="common">Oleaginous diatom</name>
    <dbReference type="NCBI Taxonomy" id="1519565"/>
    <lineage>
        <taxon>Eukaryota</taxon>
        <taxon>Sar</taxon>
        <taxon>Stramenopiles</taxon>
        <taxon>Ochrophyta</taxon>
        <taxon>Bacillariophyta</taxon>
        <taxon>Bacillariophyceae</taxon>
        <taxon>Bacillariophycidae</taxon>
        <taxon>Naviculales</taxon>
        <taxon>Naviculaceae</taxon>
        <taxon>Fistulifera</taxon>
    </lineage>
</organism>
<dbReference type="PANTHER" id="PTHR35270:SF2">
    <property type="entry name" value="FUSELESS, ISOFORM A"/>
    <property type="match status" value="1"/>
</dbReference>
<feature type="transmembrane region" description="Helical" evidence="1">
    <location>
        <begin position="44"/>
        <end position="65"/>
    </location>
</feature>
<accession>A0A1Z5KHE4</accession>
<proteinExistence type="predicted"/>
<evidence type="ECO:0000313" key="2">
    <source>
        <dbReference type="EMBL" id="GAX25451.1"/>
    </source>
</evidence>
<evidence type="ECO:0000313" key="3">
    <source>
        <dbReference type="Proteomes" id="UP000198406"/>
    </source>
</evidence>
<dbReference type="InParanoid" id="A0A1Z5KHE4"/>
<reference evidence="2 3" key="1">
    <citation type="journal article" date="2015" name="Plant Cell">
        <title>Oil accumulation by the oleaginous diatom Fistulifera solaris as revealed by the genome and transcriptome.</title>
        <authorList>
            <person name="Tanaka T."/>
            <person name="Maeda Y."/>
            <person name="Veluchamy A."/>
            <person name="Tanaka M."/>
            <person name="Abida H."/>
            <person name="Marechal E."/>
            <person name="Bowler C."/>
            <person name="Muto M."/>
            <person name="Sunaga Y."/>
            <person name="Tanaka M."/>
            <person name="Yoshino T."/>
            <person name="Taniguchi T."/>
            <person name="Fukuda Y."/>
            <person name="Nemoto M."/>
            <person name="Matsumoto M."/>
            <person name="Wong P.S."/>
            <person name="Aburatani S."/>
            <person name="Fujibuchi W."/>
        </authorList>
    </citation>
    <scope>NUCLEOTIDE SEQUENCE [LARGE SCALE GENOMIC DNA]</scope>
    <source>
        <strain evidence="2 3">JPCC DA0580</strain>
    </source>
</reference>
<feature type="transmembrane region" description="Helical" evidence="1">
    <location>
        <begin position="140"/>
        <end position="161"/>
    </location>
</feature>
<keyword evidence="1" id="KW-0472">Membrane</keyword>
<dbReference type="Proteomes" id="UP000198406">
    <property type="component" value="Unassembled WGS sequence"/>
</dbReference>
<dbReference type="Pfam" id="PF15993">
    <property type="entry name" value="Fuseless"/>
    <property type="match status" value="1"/>
</dbReference>
<comment type="caution">
    <text evidence="2">The sequence shown here is derived from an EMBL/GenBank/DDBJ whole genome shotgun (WGS) entry which is preliminary data.</text>
</comment>
<sequence>MSPFRAQGLKTVLTHVAIGMGSASFWRGAWYVLDDHLFPENKEYSALASFGLGTLGMAASQGLVARMENFAKMEKYPVRLSLLRFGALYSIAVSCVLVWRGTWIGWDCLYARMHPLIAENEIKTEIINATDPGHATKSGFLSHVAACTILLGTGFFASVLAPPAAASVIRDLAVSTGGKVYNGPAQSVARQFLGRVVAPTRSVHSNATRRSVK</sequence>
<dbReference type="EMBL" id="BDSP01000224">
    <property type="protein sequence ID" value="GAX25451.1"/>
    <property type="molecule type" value="Genomic_DNA"/>
</dbReference>
<protein>
    <submittedName>
        <fullName evidence="2">Uncharacterized protein</fullName>
    </submittedName>
</protein>
<keyword evidence="1" id="KW-1133">Transmembrane helix</keyword>
<keyword evidence="3" id="KW-1185">Reference proteome</keyword>